<dbReference type="PROSITE" id="PS50850">
    <property type="entry name" value="MFS"/>
    <property type="match status" value="1"/>
</dbReference>
<evidence type="ECO:0000259" key="7">
    <source>
        <dbReference type="PROSITE" id="PS50850"/>
    </source>
</evidence>
<feature type="transmembrane region" description="Helical" evidence="6">
    <location>
        <begin position="372"/>
        <end position="394"/>
    </location>
</feature>
<proteinExistence type="inferred from homology"/>
<gene>
    <name evidence="8" type="ORF">CLO192961_LOCUS130558</name>
</gene>
<feature type="domain" description="Major facilitator superfamily (MFS) profile" evidence="7">
    <location>
        <begin position="34"/>
        <end position="470"/>
    </location>
</feature>
<evidence type="ECO:0000256" key="6">
    <source>
        <dbReference type="SAM" id="Phobius"/>
    </source>
</evidence>
<protein>
    <recommendedName>
        <fullName evidence="7">Major facilitator superfamily (MFS) profile domain-containing protein</fullName>
    </recommendedName>
</protein>
<dbReference type="Proteomes" id="UP000766486">
    <property type="component" value="Unassembled WGS sequence"/>
</dbReference>
<sequence>MIDNQPHQVRIVDWEGDDDPNNPLNWPKRTKIINCTLISIMAFLTPLASSVLAPGVPQLMEEFESSSSILASFVVSVYVIGFAAGPLLMAPLSEIYGRRMVYHVCNLGFVVFAVACAVAPSLGSLIAFRFLGGVFGSAPITNGSGTIADMVRPANRAAAMSALIVGPLLGPVVGPIGGGFLAASRGWRWTFWLVTIVAGCLTVAMLVCLRESYPPVLLQRKARRLRKQCSRTEKHQCTRSVGDRGLSPRSHFLRSIIRPLKLLFCSPICSIFALYMAIVYGYLYLMFTSITTVFQDTYSFDDGEVGLVFLGLGTGALMGLALFSATNDRYSRKRAERDGTGHKPEYRLGLLPIAATCLPAGLFIYGWTTEYIIHWMVPIVSHVLIGVGIVVSLMCVTTYMIDTFTIYAASAVAANTVVRSIGGGLLPLVGLRMYEALGLGWGNSLLGFVAVTMIPIPFLIIRYGAWLRERFVIRDL</sequence>
<accession>A0ABY6TYS9</accession>
<feature type="transmembrane region" description="Helical" evidence="6">
    <location>
        <begin position="32"/>
        <end position="56"/>
    </location>
</feature>
<evidence type="ECO:0000313" key="9">
    <source>
        <dbReference type="Proteomes" id="UP000766486"/>
    </source>
</evidence>
<dbReference type="CDD" id="cd17323">
    <property type="entry name" value="MFS_Tpo1_MDR_like"/>
    <property type="match status" value="1"/>
</dbReference>
<keyword evidence="5 6" id="KW-0472">Membrane</keyword>
<dbReference type="InterPro" id="IPR011701">
    <property type="entry name" value="MFS"/>
</dbReference>
<feature type="transmembrane region" description="Helical" evidence="6">
    <location>
        <begin position="126"/>
        <end position="145"/>
    </location>
</feature>
<feature type="transmembrane region" description="Helical" evidence="6">
    <location>
        <begin position="441"/>
        <end position="461"/>
    </location>
</feature>
<dbReference type="EMBL" id="CABFNS010000714">
    <property type="protein sequence ID" value="VUC23920.1"/>
    <property type="molecule type" value="Genomic_DNA"/>
</dbReference>
<reference evidence="8 9" key="1">
    <citation type="submission" date="2019-06" db="EMBL/GenBank/DDBJ databases">
        <authorList>
            <person name="Broberg M."/>
        </authorList>
    </citation>
    <scope>NUCLEOTIDE SEQUENCE [LARGE SCALE GENOMIC DNA]</scope>
</reference>
<feature type="transmembrane region" description="Helical" evidence="6">
    <location>
        <begin position="157"/>
        <end position="183"/>
    </location>
</feature>
<dbReference type="InterPro" id="IPR020846">
    <property type="entry name" value="MFS_dom"/>
</dbReference>
<evidence type="ECO:0000256" key="3">
    <source>
        <dbReference type="ARBA" id="ARBA00022692"/>
    </source>
</evidence>
<evidence type="ECO:0000256" key="2">
    <source>
        <dbReference type="ARBA" id="ARBA00008335"/>
    </source>
</evidence>
<feature type="transmembrane region" description="Helical" evidence="6">
    <location>
        <begin position="68"/>
        <end position="88"/>
    </location>
</feature>
<evidence type="ECO:0000313" key="8">
    <source>
        <dbReference type="EMBL" id="VUC23920.1"/>
    </source>
</evidence>
<feature type="transmembrane region" description="Helical" evidence="6">
    <location>
        <begin position="262"/>
        <end position="285"/>
    </location>
</feature>
<dbReference type="Pfam" id="PF07690">
    <property type="entry name" value="MFS_1"/>
    <property type="match status" value="1"/>
</dbReference>
<feature type="transmembrane region" description="Helical" evidence="6">
    <location>
        <begin position="305"/>
        <end position="325"/>
    </location>
</feature>
<keyword evidence="3 6" id="KW-0812">Transmembrane</keyword>
<comment type="similarity">
    <text evidence="2">Belongs to the major facilitator superfamily.</text>
</comment>
<dbReference type="PANTHER" id="PTHR23502">
    <property type="entry name" value="MAJOR FACILITATOR SUPERFAMILY"/>
    <property type="match status" value="1"/>
</dbReference>
<feature type="transmembrane region" description="Helical" evidence="6">
    <location>
        <begin position="346"/>
        <end position="366"/>
    </location>
</feature>
<dbReference type="PANTHER" id="PTHR23502:SF68">
    <property type="entry name" value="MULTIDRUG TRANSPORTER, PUTATIVE (AFU_ORTHOLOGUE AFUA_3G01120)-RELATED"/>
    <property type="match status" value="1"/>
</dbReference>
<dbReference type="SUPFAM" id="SSF103473">
    <property type="entry name" value="MFS general substrate transporter"/>
    <property type="match status" value="1"/>
</dbReference>
<dbReference type="InterPro" id="IPR036259">
    <property type="entry name" value="MFS_trans_sf"/>
</dbReference>
<evidence type="ECO:0000256" key="1">
    <source>
        <dbReference type="ARBA" id="ARBA00004141"/>
    </source>
</evidence>
<organism evidence="8 9">
    <name type="scientific">Bionectria ochroleuca</name>
    <name type="common">Gliocladium roseum</name>
    <dbReference type="NCBI Taxonomy" id="29856"/>
    <lineage>
        <taxon>Eukaryota</taxon>
        <taxon>Fungi</taxon>
        <taxon>Dikarya</taxon>
        <taxon>Ascomycota</taxon>
        <taxon>Pezizomycotina</taxon>
        <taxon>Sordariomycetes</taxon>
        <taxon>Hypocreomycetidae</taxon>
        <taxon>Hypocreales</taxon>
        <taxon>Bionectriaceae</taxon>
        <taxon>Clonostachys</taxon>
    </lineage>
</organism>
<comment type="subcellular location">
    <subcellularLocation>
        <location evidence="1">Membrane</location>
        <topology evidence="1">Multi-pass membrane protein</topology>
    </subcellularLocation>
</comment>
<keyword evidence="9" id="KW-1185">Reference proteome</keyword>
<feature type="transmembrane region" description="Helical" evidence="6">
    <location>
        <begin position="189"/>
        <end position="209"/>
    </location>
</feature>
<name>A0ABY6TYS9_BIOOC</name>
<dbReference type="Gene3D" id="1.20.1250.20">
    <property type="entry name" value="MFS general substrate transporter like domains"/>
    <property type="match status" value="1"/>
</dbReference>
<comment type="caution">
    <text evidence="8">The sequence shown here is derived from an EMBL/GenBank/DDBJ whole genome shotgun (WGS) entry which is preliminary data.</text>
</comment>
<evidence type="ECO:0000256" key="5">
    <source>
        <dbReference type="ARBA" id="ARBA00023136"/>
    </source>
</evidence>
<feature type="transmembrane region" description="Helical" evidence="6">
    <location>
        <begin position="100"/>
        <end position="120"/>
    </location>
</feature>
<keyword evidence="4 6" id="KW-1133">Transmembrane helix</keyword>
<feature type="transmembrane region" description="Helical" evidence="6">
    <location>
        <begin position="406"/>
        <end position="429"/>
    </location>
</feature>
<evidence type="ECO:0000256" key="4">
    <source>
        <dbReference type="ARBA" id="ARBA00022989"/>
    </source>
</evidence>